<dbReference type="Proteomes" id="UP001464555">
    <property type="component" value="Unassembled WGS sequence"/>
</dbReference>
<comment type="caution">
    <text evidence="2">The sequence shown here is derived from an EMBL/GenBank/DDBJ whole genome shotgun (WGS) entry which is preliminary data.</text>
</comment>
<organism evidence="2 3">
    <name type="scientific">Flavobacterium arundinis</name>
    <dbReference type="NCBI Taxonomy" id="3139143"/>
    <lineage>
        <taxon>Bacteria</taxon>
        <taxon>Pseudomonadati</taxon>
        <taxon>Bacteroidota</taxon>
        <taxon>Flavobacteriia</taxon>
        <taxon>Flavobacteriales</taxon>
        <taxon>Flavobacteriaceae</taxon>
        <taxon>Flavobacterium</taxon>
    </lineage>
</organism>
<accession>A0ABU9HWS7</accession>
<keyword evidence="1" id="KW-0472">Membrane</keyword>
<evidence type="ECO:0000256" key="1">
    <source>
        <dbReference type="SAM" id="Phobius"/>
    </source>
</evidence>
<keyword evidence="1" id="KW-0812">Transmembrane</keyword>
<reference evidence="2 3" key="1">
    <citation type="submission" date="2024-04" db="EMBL/GenBank/DDBJ databases">
        <title>Flavobacterium sp. DGU11 16S ribosomal RNA gene Genome sequencing and assembly.</title>
        <authorList>
            <person name="Park S."/>
        </authorList>
    </citation>
    <scope>NUCLEOTIDE SEQUENCE [LARGE SCALE GENOMIC DNA]</scope>
    <source>
        <strain evidence="2 3">DGU11</strain>
    </source>
</reference>
<name>A0ABU9HWS7_9FLAO</name>
<dbReference type="RefSeq" id="WP_341696709.1">
    <property type="nucleotide sequence ID" value="NZ_JBBYHR010000004.1"/>
</dbReference>
<keyword evidence="3" id="KW-1185">Reference proteome</keyword>
<keyword evidence="1" id="KW-1133">Transmembrane helix</keyword>
<protein>
    <submittedName>
        <fullName evidence="2">Uncharacterized protein</fullName>
    </submittedName>
</protein>
<evidence type="ECO:0000313" key="3">
    <source>
        <dbReference type="Proteomes" id="UP001464555"/>
    </source>
</evidence>
<gene>
    <name evidence="2" type="ORF">AAEO56_08985</name>
</gene>
<evidence type="ECO:0000313" key="2">
    <source>
        <dbReference type="EMBL" id="MEL1244392.1"/>
    </source>
</evidence>
<sequence>MILTEEQVDYIDTNLEFYGIASAGLRADVLDHICTHIETGNFEDFDTAYNSAIQQFGGYHAMKGIERDTYLMVSFKNNLRRQKLVNILGCLSIAGIVTGILFKAMHWPGANLSFFIGCVLFVIAFLPLFFYQRYQNFYKKAISQ</sequence>
<dbReference type="EMBL" id="JBBYHR010000004">
    <property type="protein sequence ID" value="MEL1244392.1"/>
    <property type="molecule type" value="Genomic_DNA"/>
</dbReference>
<feature type="transmembrane region" description="Helical" evidence="1">
    <location>
        <begin position="112"/>
        <end position="131"/>
    </location>
</feature>
<feature type="transmembrane region" description="Helical" evidence="1">
    <location>
        <begin position="84"/>
        <end position="106"/>
    </location>
</feature>
<proteinExistence type="predicted"/>